<keyword evidence="2" id="KW-1185">Reference proteome</keyword>
<dbReference type="EMBL" id="BTSY01000001">
    <property type="protein sequence ID" value="GMT11594.1"/>
    <property type="molecule type" value="Genomic_DNA"/>
</dbReference>
<sequence>FSMLTLLNREESTISVEFLRTFKKEFTAMVVVDGVTYDLSDPSTILIYDTTNGEPRKVATEGVGKFLYKHKLSNFVVWRGDIYCVTAGFVWTLNLRELLWTKLRCYDRAGKIPLWEDSTSEDLLILTDDAKGLFLFVRFRPNRQECQKVI</sequence>
<name>A0AAV5UZ38_9BILA</name>
<comment type="caution">
    <text evidence="1">The sequence shown here is derived from an EMBL/GenBank/DDBJ whole genome shotgun (WGS) entry which is preliminary data.</text>
</comment>
<dbReference type="Proteomes" id="UP001432322">
    <property type="component" value="Unassembled WGS sequence"/>
</dbReference>
<proteinExistence type="predicted"/>
<evidence type="ECO:0000313" key="2">
    <source>
        <dbReference type="Proteomes" id="UP001432322"/>
    </source>
</evidence>
<accession>A0AAV5UZ38</accession>
<reference evidence="1" key="1">
    <citation type="submission" date="2023-10" db="EMBL/GenBank/DDBJ databases">
        <title>Genome assembly of Pristionchus species.</title>
        <authorList>
            <person name="Yoshida K."/>
            <person name="Sommer R.J."/>
        </authorList>
    </citation>
    <scope>NUCLEOTIDE SEQUENCE</scope>
    <source>
        <strain evidence="1">RS5133</strain>
    </source>
</reference>
<protein>
    <submittedName>
        <fullName evidence="1">Uncharacterized protein</fullName>
    </submittedName>
</protein>
<dbReference type="AlphaFoldDB" id="A0AAV5UZ38"/>
<feature type="non-terminal residue" evidence="1">
    <location>
        <position position="1"/>
    </location>
</feature>
<feature type="non-terminal residue" evidence="1">
    <location>
        <position position="150"/>
    </location>
</feature>
<evidence type="ECO:0000313" key="1">
    <source>
        <dbReference type="EMBL" id="GMT11594.1"/>
    </source>
</evidence>
<organism evidence="1 2">
    <name type="scientific">Pristionchus fissidentatus</name>
    <dbReference type="NCBI Taxonomy" id="1538716"/>
    <lineage>
        <taxon>Eukaryota</taxon>
        <taxon>Metazoa</taxon>
        <taxon>Ecdysozoa</taxon>
        <taxon>Nematoda</taxon>
        <taxon>Chromadorea</taxon>
        <taxon>Rhabditida</taxon>
        <taxon>Rhabditina</taxon>
        <taxon>Diplogasteromorpha</taxon>
        <taxon>Diplogasteroidea</taxon>
        <taxon>Neodiplogasteridae</taxon>
        <taxon>Pristionchus</taxon>
    </lineage>
</organism>
<gene>
    <name evidence="1" type="ORF">PFISCL1PPCAC_2891</name>
</gene>